<gene>
    <name evidence="2" type="ORF">KY084_02130</name>
</gene>
<organism evidence="2 3">
    <name type="scientific">Stakelama flava</name>
    <dbReference type="NCBI Taxonomy" id="2860338"/>
    <lineage>
        <taxon>Bacteria</taxon>
        <taxon>Pseudomonadati</taxon>
        <taxon>Pseudomonadota</taxon>
        <taxon>Alphaproteobacteria</taxon>
        <taxon>Sphingomonadales</taxon>
        <taxon>Sphingomonadaceae</taxon>
        <taxon>Stakelama</taxon>
    </lineage>
</organism>
<keyword evidence="1" id="KW-0472">Membrane</keyword>
<feature type="transmembrane region" description="Helical" evidence="1">
    <location>
        <begin position="331"/>
        <end position="351"/>
    </location>
</feature>
<dbReference type="Proteomes" id="UP001197214">
    <property type="component" value="Unassembled WGS sequence"/>
</dbReference>
<feature type="transmembrane region" description="Helical" evidence="1">
    <location>
        <begin position="229"/>
        <end position="251"/>
    </location>
</feature>
<feature type="transmembrane region" description="Helical" evidence="1">
    <location>
        <begin position="307"/>
        <end position="325"/>
    </location>
</feature>
<comment type="caution">
    <text evidence="2">The sequence shown here is derived from an EMBL/GenBank/DDBJ whole genome shotgun (WGS) entry which is preliminary data.</text>
</comment>
<keyword evidence="1" id="KW-0812">Transmembrane</keyword>
<feature type="transmembrane region" description="Helical" evidence="1">
    <location>
        <begin position="115"/>
        <end position="135"/>
    </location>
</feature>
<accession>A0ABS6XHI4</accession>
<feature type="transmembrane region" description="Helical" evidence="1">
    <location>
        <begin position="189"/>
        <end position="217"/>
    </location>
</feature>
<name>A0ABS6XHI4_9SPHN</name>
<evidence type="ECO:0008006" key="4">
    <source>
        <dbReference type="Google" id="ProtNLM"/>
    </source>
</evidence>
<reference evidence="2 3" key="1">
    <citation type="submission" date="2021-07" db="EMBL/GenBank/DDBJ databases">
        <title>Stakelama flava sp. nov., a novel endophytic bacterium isolated from branch of Kandelia candel.</title>
        <authorList>
            <person name="Tuo L."/>
        </authorList>
    </citation>
    <scope>NUCLEOTIDE SEQUENCE [LARGE SCALE GENOMIC DNA]</scope>
    <source>
        <strain evidence="2 3">CBK3Z-3</strain>
    </source>
</reference>
<evidence type="ECO:0000313" key="2">
    <source>
        <dbReference type="EMBL" id="MBW4329672.1"/>
    </source>
</evidence>
<feature type="transmembrane region" description="Helical" evidence="1">
    <location>
        <begin position="271"/>
        <end position="300"/>
    </location>
</feature>
<feature type="transmembrane region" description="Helical" evidence="1">
    <location>
        <begin position="147"/>
        <end position="169"/>
    </location>
</feature>
<proteinExistence type="predicted"/>
<evidence type="ECO:0000313" key="3">
    <source>
        <dbReference type="Proteomes" id="UP001197214"/>
    </source>
</evidence>
<dbReference type="EMBL" id="JAHWZX010000002">
    <property type="protein sequence ID" value="MBW4329672.1"/>
    <property type="molecule type" value="Genomic_DNA"/>
</dbReference>
<keyword evidence="1" id="KW-1133">Transmembrane helix</keyword>
<keyword evidence="3" id="KW-1185">Reference proteome</keyword>
<protein>
    <recommendedName>
        <fullName evidence="4">DUF2029 domain-containing protein</fullName>
    </recommendedName>
</protein>
<evidence type="ECO:0000256" key="1">
    <source>
        <dbReference type="SAM" id="Phobius"/>
    </source>
</evidence>
<sequence>MVRPAPPLLLREPSRFAMLPRDRARWALALLIALIVATLTALAVPDPAGPADAMPPPAAQTDLYLYGAIVDGVRAGGDYYSIAANALRAGDFPLRPFFTFRLPTLAMVQSHLPPGVVLGMLWALGLAVALVWYIRLKPAFARPLPRACAMVLLAGGIVACVQPGLVLFHEAWAAMLIALSLGLWRPGRWLEAAAIGLCAMLIRETAVLYVLVMLAFALRSGDRREAGGWGATLAVFAVVMTIHAIAVARVVGPLDPTSPGWAGLNGLGFFIRALSLSTALHALPLTLAAILAGLAIYGWAGWNSPHAMRLLAVLLAYALLVAVFARVDTFYWALMAAPLSLIGLAFAPDAIRDTVRGALDRRRVRVHRVTR</sequence>